<organism evidence="1 2">
    <name type="scientific">Jannaschia pagri</name>
    <dbReference type="NCBI Taxonomy" id="2829797"/>
    <lineage>
        <taxon>Bacteria</taxon>
        <taxon>Pseudomonadati</taxon>
        <taxon>Pseudomonadota</taxon>
        <taxon>Alphaproteobacteria</taxon>
        <taxon>Rhodobacterales</taxon>
        <taxon>Roseobacteraceae</taxon>
        <taxon>Jannaschia</taxon>
    </lineage>
</organism>
<dbReference type="Gene3D" id="3.40.50.300">
    <property type="entry name" value="P-loop containing nucleotide triphosphate hydrolases"/>
    <property type="match status" value="1"/>
</dbReference>
<reference evidence="1 2" key="1">
    <citation type="submission" date="2021-05" db="EMBL/GenBank/DDBJ databases">
        <title>Bacteria Genome sequencing.</title>
        <authorList>
            <person name="Takabe Y."/>
            <person name="Nakajima Y."/>
            <person name="Suzuki S."/>
            <person name="Shiozaki T."/>
        </authorList>
    </citation>
    <scope>NUCLEOTIDE SEQUENCE [LARGE SCALE GENOMIC DNA]</scope>
    <source>
        <strain evidence="1 2">AI_62</strain>
    </source>
</reference>
<dbReference type="RefSeq" id="WP_220748755.1">
    <property type="nucleotide sequence ID" value="NZ_BPFH01000003.1"/>
</dbReference>
<dbReference type="EMBL" id="BPFH01000003">
    <property type="protein sequence ID" value="GIT95255.1"/>
    <property type="molecule type" value="Genomic_DNA"/>
</dbReference>
<accession>A0ABQ4NLG6</accession>
<proteinExistence type="predicted"/>
<gene>
    <name evidence="1" type="ORF">JANAI62_18780</name>
</gene>
<keyword evidence="2" id="KW-1185">Reference proteome</keyword>
<evidence type="ECO:0000313" key="2">
    <source>
        <dbReference type="Proteomes" id="UP000786693"/>
    </source>
</evidence>
<dbReference type="SUPFAM" id="SSF52540">
    <property type="entry name" value="P-loop containing nucleoside triphosphate hydrolases"/>
    <property type="match status" value="1"/>
</dbReference>
<comment type="caution">
    <text evidence="1">The sequence shown here is derived from an EMBL/GenBank/DDBJ whole genome shotgun (WGS) entry which is preliminary data.</text>
</comment>
<dbReference type="InterPro" id="IPR027417">
    <property type="entry name" value="P-loop_NTPase"/>
</dbReference>
<protein>
    <recommendedName>
        <fullName evidence="3">Sulfotransferase family protein</fullName>
    </recommendedName>
</protein>
<sequence length="341" mass="39232">MSRLILHIGTHKTATTSIQKYLNRNRDVLAERGIFYPSYDLIDHPVHYAHQAAVNAFSNQNDDMTRDQAIAFFAAVRARRADHDITILSAEPLYRHLDQAPAQPMPQDPEVYWARRRSYITQIAEQVGGAEVVVVFREQADYAHSLYQEHVKSTRYHHNMQVFRQRFWFHFDFLGQAKAWDAVFPGLRALSYAHLCRGAGVEENFAAALDLNLPEGLPTAGRQNEGMLPDLVVLKRLLHHTCHSRDDIRRRMDQLDHAIRQHPDLLGMLRARTLYRDAKGRRAFHSRFAAANAELTQTYITNVPEGEEAFPLRPLPNDIKWGEVMHPDLADFLTRRVLDAA</sequence>
<evidence type="ECO:0008006" key="3">
    <source>
        <dbReference type="Google" id="ProtNLM"/>
    </source>
</evidence>
<name>A0ABQ4NLG6_9RHOB</name>
<evidence type="ECO:0000313" key="1">
    <source>
        <dbReference type="EMBL" id="GIT95255.1"/>
    </source>
</evidence>
<dbReference type="Proteomes" id="UP000786693">
    <property type="component" value="Unassembled WGS sequence"/>
</dbReference>